<feature type="domain" description="C2" evidence="8">
    <location>
        <begin position="1341"/>
        <end position="1466"/>
    </location>
</feature>
<reference evidence="9" key="1">
    <citation type="submission" date="2021-05" db="EMBL/GenBank/DDBJ databases">
        <title>The genome of the haptophyte Pavlova lutheri (Diacronema luteri, Pavlovales) - a model for lipid biosynthesis in eukaryotic algae.</title>
        <authorList>
            <person name="Hulatt C.J."/>
            <person name="Posewitz M.C."/>
        </authorList>
    </citation>
    <scope>NUCLEOTIDE SEQUENCE</scope>
    <source>
        <strain evidence="9">NIVA-4/92</strain>
    </source>
</reference>
<feature type="domain" description="C2" evidence="8">
    <location>
        <begin position="1184"/>
        <end position="1310"/>
    </location>
</feature>
<evidence type="ECO:0000256" key="4">
    <source>
        <dbReference type="ARBA" id="ARBA00022989"/>
    </source>
</evidence>
<protein>
    <recommendedName>
        <fullName evidence="8">C2 domain-containing protein</fullName>
    </recommendedName>
</protein>
<dbReference type="EMBL" id="JAGTXO010000037">
    <property type="protein sequence ID" value="KAG8459767.1"/>
    <property type="molecule type" value="Genomic_DNA"/>
</dbReference>
<evidence type="ECO:0000256" key="1">
    <source>
        <dbReference type="ARBA" id="ARBA00004167"/>
    </source>
</evidence>
<proteinExistence type="predicted"/>
<name>A0A8J5XFA3_DIALT</name>
<evidence type="ECO:0000256" key="7">
    <source>
        <dbReference type="SAM" id="Phobius"/>
    </source>
</evidence>
<dbReference type="InterPro" id="IPR035892">
    <property type="entry name" value="C2_domain_sf"/>
</dbReference>
<gene>
    <name evidence="9" type="ORF">KFE25_014330</name>
</gene>
<dbReference type="SMART" id="SM00239">
    <property type="entry name" value="C2"/>
    <property type="match status" value="4"/>
</dbReference>
<evidence type="ECO:0000256" key="5">
    <source>
        <dbReference type="ARBA" id="ARBA00023136"/>
    </source>
</evidence>
<dbReference type="CDD" id="cd00030">
    <property type="entry name" value="C2"/>
    <property type="match status" value="2"/>
</dbReference>
<evidence type="ECO:0000313" key="10">
    <source>
        <dbReference type="Proteomes" id="UP000751190"/>
    </source>
</evidence>
<accession>A0A8J5XFA3</accession>
<dbReference type="Proteomes" id="UP000751190">
    <property type="component" value="Unassembled WGS sequence"/>
</dbReference>
<comment type="subcellular location">
    <subcellularLocation>
        <location evidence="1">Membrane</location>
        <topology evidence="1">Single-pass membrane protein</topology>
    </subcellularLocation>
</comment>
<dbReference type="Gene3D" id="2.60.40.150">
    <property type="entry name" value="C2 domain"/>
    <property type="match status" value="5"/>
</dbReference>
<dbReference type="PANTHER" id="PTHR12546:SF33">
    <property type="entry name" value="SPERM VESICLE FUSION PROTEIN FER-1"/>
    <property type="match status" value="1"/>
</dbReference>
<dbReference type="PANTHER" id="PTHR12546">
    <property type="entry name" value="FER-1-LIKE"/>
    <property type="match status" value="1"/>
</dbReference>
<evidence type="ECO:0000259" key="8">
    <source>
        <dbReference type="PROSITE" id="PS50004"/>
    </source>
</evidence>
<dbReference type="Pfam" id="PF00168">
    <property type="entry name" value="C2"/>
    <property type="match status" value="5"/>
</dbReference>
<dbReference type="InterPro" id="IPR037721">
    <property type="entry name" value="Ferlin"/>
</dbReference>
<feature type="domain" description="C2" evidence="8">
    <location>
        <begin position="169"/>
        <end position="283"/>
    </location>
</feature>
<keyword evidence="10" id="KW-1185">Reference proteome</keyword>
<evidence type="ECO:0000313" key="9">
    <source>
        <dbReference type="EMBL" id="KAG8459767.1"/>
    </source>
</evidence>
<dbReference type="GO" id="GO:0016020">
    <property type="term" value="C:membrane"/>
    <property type="evidence" value="ECO:0007669"/>
    <property type="project" value="UniProtKB-SubCell"/>
</dbReference>
<feature type="domain" description="C2" evidence="8">
    <location>
        <begin position="532"/>
        <end position="656"/>
    </location>
</feature>
<comment type="caution">
    <text evidence="9">The sequence shown here is derived from an EMBL/GenBank/DDBJ whole genome shotgun (WGS) entry which is preliminary data.</text>
</comment>
<dbReference type="InterPro" id="IPR000008">
    <property type="entry name" value="C2_dom"/>
</dbReference>
<evidence type="ECO:0000256" key="6">
    <source>
        <dbReference type="SAM" id="MobiDB-lite"/>
    </source>
</evidence>
<feature type="domain" description="C2" evidence="8">
    <location>
        <begin position="6"/>
        <end position="133"/>
    </location>
</feature>
<feature type="transmembrane region" description="Helical" evidence="7">
    <location>
        <begin position="1577"/>
        <end position="1595"/>
    </location>
</feature>
<organism evidence="9 10">
    <name type="scientific">Diacronema lutheri</name>
    <name type="common">Unicellular marine alga</name>
    <name type="synonym">Monochrysis lutheri</name>
    <dbReference type="NCBI Taxonomy" id="2081491"/>
    <lineage>
        <taxon>Eukaryota</taxon>
        <taxon>Haptista</taxon>
        <taxon>Haptophyta</taxon>
        <taxon>Pavlovophyceae</taxon>
        <taxon>Pavlovales</taxon>
        <taxon>Pavlovaceae</taxon>
        <taxon>Diacronema</taxon>
    </lineage>
</organism>
<evidence type="ECO:0000256" key="3">
    <source>
        <dbReference type="ARBA" id="ARBA00022737"/>
    </source>
</evidence>
<sequence>MLPGPGPGGDPYDVRPLDLKADTYHVTVHVHECKDVHAESGAPRIDAMVEVDVHGEKRATRTHRQVSACTFDERYRYASAIETDADARATSIGLALYDVGGFGGLRRTLVGTFSVQLAWLAAQPKHELHRRWLGLERPGAPGVQALLRVSLSVSVGREAAPSRADDELSDDELIVTPAVRKKSHLVVVRVHRAVGLPKLDMFGTIDPYVEVSHGRELVRTSMVTNQRAPLWEQQLELPYVVPATSSAVVVMLWDGDMFGREPVGAVSIPFDEIPLQTADERERADDGGPPPSASARWHYFYGAPPLLGGRAARKMNTGRLPGIAFRGRVLLTIWAREQHHPVAQSFELPLGPPAQLAPKRTVDLLGNPRVVPNLVARTIRHDEARRNKLISPIEDEYLLRVWLVAGAYLPAGALSVEVEFGGARLTFGTHGSLSGEIVFARAREERRRLPDDPRQLPDVFVYLTIPLARTAGRSVRVAYVRYSTAQLLERTDKPWEKPVWTSLTEVPGSGAFGAGVDPGYLLLGTMLRRAREASELPFTPDLRHLWRNQARFELVFRVYLGKNLPAADDTGSLDPFLMLLCGGKKLRTHVRTQTSFPKWYSQYSLELLLPKDNVALGALALVQLWDQDRVGGDERAARATFELGSLKRSLDEEEVMEVDLFWETAGDLRATLLCSLTLVELRGYDISPPKQIELQGELCVVEVIAVCCRGLEPRIAGRLNQPYAVFDLGLGGDYTSLKRTTPSSAPDPSAPTYLEVIRLVERFPRDARLAPALTVRVIDPAMGVMVGTQIGQSALSLDGKLPWADERSRHHAKPTGLEQGLFWIEQLDAAIDAINALSEEGARQDGFFGGSGGGGGGGGSGSGGSSGGDGVVGKAGGGRAGRAPRFVISDETTVNELREQAVIRDPALATRVYTLSFGNRLKIADLTRDGVRVRALLPPSVSLDEAARELRIDIVRELTLGEEPLHVAGRQFLPSRDDRAPAGTAAAGPAAAARAAAADALLSSDEDEPAAFTATARLSAFSRFVGLGTAGARDVETGIAGGGGEGARGAAAGVGARGGAAGESRRRSVTFGRGTAAAGRLARGSAFRRLVGGGGQEGVGSVAQELDYLPRYMEGRRMLGAELEDERSVDFALRERLCDDLVLRRGELGAQLGSDGGRTAASASTRECGVFKGLVRVVEQDKYNASGLDQTLSIVDRLRTLQFGRPVTVRLYLLRILHLRPQDVGGTADPYVVVTLGSQSRGERGAHVPNALQADLHECYEFDAVMPGEASLLKIDVYDYSMLGADEYIGSTLIDLEERWTSAAWHEMARKPLELRSLRSAKSTLSLGQVELWVDIMPRAIARSVPIVQTRPPPVMAFELRVLIWATKYAPTGAGGKSDLFVKGVLDQQGAQAQAQETDVHYFVRNGKGQFNWRFVYLITLPAKEPRLVLEMCEWDLSSGGSVLARQTVPLRSLLRRAFRAREELIDQKASLFLDLGAPPGAYSRGWVHLDATDEALRADRKSRERRRKRKFPKVLATIEIVPAEVAATARPAGIGRSAPNMNPAMPEPKRPPSPDMVLLAFTSLWAEINAQTRINWILGALFIGFGIILAGSIVDNRAEIREVFAIIERFFNGEL</sequence>
<keyword evidence="4 7" id="KW-1133">Transmembrane helix</keyword>
<dbReference type="OMA" id="HIPTCTP"/>
<feature type="region of interest" description="Disordered" evidence="6">
    <location>
        <begin position="845"/>
        <end position="884"/>
    </location>
</feature>
<dbReference type="OrthoDB" id="10059618at2759"/>
<evidence type="ECO:0000256" key="2">
    <source>
        <dbReference type="ARBA" id="ARBA00022692"/>
    </source>
</evidence>
<keyword evidence="3" id="KW-0677">Repeat</keyword>
<keyword evidence="5 7" id="KW-0472">Membrane</keyword>
<dbReference type="PROSITE" id="PS50004">
    <property type="entry name" value="C2"/>
    <property type="match status" value="5"/>
</dbReference>
<keyword evidence="2 7" id="KW-0812">Transmembrane</keyword>
<dbReference type="SUPFAM" id="SSF49562">
    <property type="entry name" value="C2 domain (Calcium/lipid-binding domain, CaLB)"/>
    <property type="match status" value="5"/>
</dbReference>
<dbReference type="GO" id="GO:0007009">
    <property type="term" value="P:plasma membrane organization"/>
    <property type="evidence" value="ECO:0007669"/>
    <property type="project" value="TreeGrafter"/>
</dbReference>
<feature type="compositionally biased region" description="Gly residues" evidence="6">
    <location>
        <begin position="847"/>
        <end position="880"/>
    </location>
</feature>